<dbReference type="PANTHER" id="PTHR48462:SF1">
    <property type="entry name" value="PROTEIN, PUTATIVE-RELATED"/>
    <property type="match status" value="1"/>
</dbReference>
<feature type="region of interest" description="Disordered" evidence="1">
    <location>
        <begin position="717"/>
        <end position="843"/>
    </location>
</feature>
<keyword evidence="3" id="KW-1185">Reference proteome</keyword>
<feature type="compositionally biased region" description="Basic and acidic residues" evidence="1">
    <location>
        <begin position="882"/>
        <end position="893"/>
    </location>
</feature>
<feature type="region of interest" description="Disordered" evidence="1">
    <location>
        <begin position="865"/>
        <end position="893"/>
    </location>
</feature>
<evidence type="ECO:0000256" key="1">
    <source>
        <dbReference type="SAM" id="MobiDB-lite"/>
    </source>
</evidence>
<name>A0ABQ4WJ12_9ASTR</name>
<evidence type="ECO:0000313" key="3">
    <source>
        <dbReference type="Proteomes" id="UP001151760"/>
    </source>
</evidence>
<comment type="caution">
    <text evidence="2">The sequence shown here is derived from an EMBL/GenBank/DDBJ whole genome shotgun (WGS) entry which is preliminary data.</text>
</comment>
<evidence type="ECO:0000313" key="2">
    <source>
        <dbReference type="EMBL" id="GJS52875.1"/>
    </source>
</evidence>
<dbReference type="PANTHER" id="PTHR48462">
    <property type="entry name" value="PROTEIN, PUTATIVE-RELATED"/>
    <property type="match status" value="1"/>
</dbReference>
<feature type="compositionally biased region" description="Low complexity" evidence="1">
    <location>
        <begin position="717"/>
        <end position="728"/>
    </location>
</feature>
<organism evidence="2 3">
    <name type="scientific">Tanacetum coccineum</name>
    <dbReference type="NCBI Taxonomy" id="301880"/>
    <lineage>
        <taxon>Eukaryota</taxon>
        <taxon>Viridiplantae</taxon>
        <taxon>Streptophyta</taxon>
        <taxon>Embryophyta</taxon>
        <taxon>Tracheophyta</taxon>
        <taxon>Spermatophyta</taxon>
        <taxon>Magnoliopsida</taxon>
        <taxon>eudicotyledons</taxon>
        <taxon>Gunneridae</taxon>
        <taxon>Pentapetalae</taxon>
        <taxon>asterids</taxon>
        <taxon>campanulids</taxon>
        <taxon>Asterales</taxon>
        <taxon>Asteraceae</taxon>
        <taxon>Asteroideae</taxon>
        <taxon>Anthemideae</taxon>
        <taxon>Anthemidinae</taxon>
        <taxon>Tanacetum</taxon>
    </lineage>
</organism>
<sequence length="975" mass="108891">MIPLSTSVVWSDMFELLKKLIWLVEISGSPDSTSAQRSFDAALRSALERIVTASGPGFDDWQWRLATLPFAFGGREVYSAGDVLNYAFFASRLQSVSLQTKLLRHASIVASRPTFDDALCVFNTSMETDLLSNPNGLMEISKGGSRRRTSLGIPLFSILKPCSTCSRVFAGDIHGDHVVSCVGVIGIKHRHNVVRDTLVDICFRSGISVGKEVDIGLDGGCDRPLRPADMLLYSWDGGLDMCVDLIGSLLLTQTGMTDFMPSRVVIDDAQRKRVKCMANNTSSTEVQMHNNIMPAGSKDHPPLLDQEDIPNEINVFLRYIDTKPNGEGLRKSILSGPYVPSTVLVQVVAATEGNPAIQQHTTIETVLNMTPENKEHFLSEKEAIFLLLTGIGDDIYSTVDACKTTNEMWIAIERLQQGESLNVQDVKTNMFWEFGKFTSRDGESMESYYSRFYKLMNELTRNNLQVTTMQVNVQFLQQLQPEWSKDLRRFNKQNELEKYIAFNDWTIDYDILQTKLNETLGLLARKDIDIKEGQLKEKSKVISDLKVKEEKDIDKMIEMDKQLKFLNEIVYTHNQSIQTIHMLAPKCSTYNGRPTFANPRFRHWFTRSRCDQTDSEHSTVTYTSVSFPVEDDSDIGSPGVDGPPIMPEDPYAYIMAAYEVPPSPDYIPLEVPPSPDYIPGPEEPQSPPPLDFVPEPMYPEYMPQEDEILPAEEQPLPAAAASPTADSPGYVPESDPEEEPEEDDEDPEEDPADYPADGDDDDEDEDEEEEEEHPAPADSVPPVHRMTARISIRDEPSISLPPREEVERLLALTTPPPSPLTPLSSPLPQIPSPPLPIPSPPPNSPTHIEIPESCLPLRKRVRFASPTPSHEVGESSAAGAARQDRPTIARDDPYSIAREDLYGFVDVVDVPPRCSTSRELDYDITDTWDDLVGAIDEIAPTTLEGVNQRVTDLATIVEEETTSMYGIMEDAQDDR</sequence>
<feature type="non-terminal residue" evidence="2">
    <location>
        <position position="975"/>
    </location>
</feature>
<accession>A0ABQ4WJ12</accession>
<reference evidence="2" key="2">
    <citation type="submission" date="2022-01" db="EMBL/GenBank/DDBJ databases">
        <authorList>
            <person name="Yamashiro T."/>
            <person name="Shiraishi A."/>
            <person name="Satake H."/>
            <person name="Nakayama K."/>
        </authorList>
    </citation>
    <scope>NUCLEOTIDE SEQUENCE</scope>
</reference>
<gene>
    <name evidence="2" type="ORF">Tco_0626237</name>
</gene>
<feature type="compositionally biased region" description="Pro residues" evidence="1">
    <location>
        <begin position="828"/>
        <end position="843"/>
    </location>
</feature>
<feature type="compositionally biased region" description="Basic and acidic residues" evidence="1">
    <location>
        <begin position="791"/>
        <end position="808"/>
    </location>
</feature>
<feature type="compositionally biased region" description="Acidic residues" evidence="1">
    <location>
        <begin position="734"/>
        <end position="772"/>
    </location>
</feature>
<feature type="compositionally biased region" description="Pro residues" evidence="1">
    <location>
        <begin position="666"/>
        <end position="691"/>
    </location>
</feature>
<proteinExistence type="predicted"/>
<dbReference type="EMBL" id="BQNB010008686">
    <property type="protein sequence ID" value="GJS52875.1"/>
    <property type="molecule type" value="Genomic_DNA"/>
</dbReference>
<reference evidence="2" key="1">
    <citation type="journal article" date="2022" name="Int. J. Mol. Sci.">
        <title>Draft Genome of Tanacetum Coccineum: Genomic Comparison of Closely Related Tanacetum-Family Plants.</title>
        <authorList>
            <person name="Yamashiro T."/>
            <person name="Shiraishi A."/>
            <person name="Nakayama K."/>
            <person name="Satake H."/>
        </authorList>
    </citation>
    <scope>NUCLEOTIDE SEQUENCE</scope>
</reference>
<dbReference type="Proteomes" id="UP001151760">
    <property type="component" value="Unassembled WGS sequence"/>
</dbReference>
<protein>
    <submittedName>
        <fullName evidence="2">Uncharacterized protein</fullName>
    </submittedName>
</protein>
<dbReference type="Pfam" id="PF14223">
    <property type="entry name" value="Retrotran_gag_2"/>
    <property type="match status" value="1"/>
</dbReference>
<feature type="region of interest" description="Disordered" evidence="1">
    <location>
        <begin position="666"/>
        <end position="698"/>
    </location>
</feature>